<evidence type="ECO:0000313" key="2">
    <source>
        <dbReference type="Proteomes" id="UP000507222"/>
    </source>
</evidence>
<dbReference type="Proteomes" id="UP000507222">
    <property type="component" value="Unassembled WGS sequence"/>
</dbReference>
<reference evidence="1 2" key="1">
    <citation type="submission" date="2020-05" db="EMBL/GenBank/DDBJ databases">
        <authorList>
            <person name="Campoy J."/>
            <person name="Schneeberger K."/>
            <person name="Spophaly S."/>
        </authorList>
    </citation>
    <scope>NUCLEOTIDE SEQUENCE [LARGE SCALE GENOMIC DNA]</scope>
    <source>
        <strain evidence="1">PruArmRojPasFocal</strain>
    </source>
</reference>
<accession>A0A6J5UCM1</accession>
<protein>
    <submittedName>
        <fullName evidence="1">Uncharacterized protein</fullName>
    </submittedName>
</protein>
<gene>
    <name evidence="1" type="ORF">CURHAP_LOCUS20877</name>
</gene>
<dbReference type="EMBL" id="CAEKDK010000003">
    <property type="protein sequence ID" value="CAB4273367.1"/>
    <property type="molecule type" value="Genomic_DNA"/>
</dbReference>
<evidence type="ECO:0000313" key="1">
    <source>
        <dbReference type="EMBL" id="CAB4273367.1"/>
    </source>
</evidence>
<name>A0A6J5UCM1_PRUAR</name>
<dbReference type="AlphaFoldDB" id="A0A6J5UCM1"/>
<proteinExistence type="predicted"/>
<organism evidence="1 2">
    <name type="scientific">Prunus armeniaca</name>
    <name type="common">Apricot</name>
    <name type="synonym">Armeniaca vulgaris</name>
    <dbReference type="NCBI Taxonomy" id="36596"/>
    <lineage>
        <taxon>Eukaryota</taxon>
        <taxon>Viridiplantae</taxon>
        <taxon>Streptophyta</taxon>
        <taxon>Embryophyta</taxon>
        <taxon>Tracheophyta</taxon>
        <taxon>Spermatophyta</taxon>
        <taxon>Magnoliopsida</taxon>
        <taxon>eudicotyledons</taxon>
        <taxon>Gunneridae</taxon>
        <taxon>Pentapetalae</taxon>
        <taxon>rosids</taxon>
        <taxon>fabids</taxon>
        <taxon>Rosales</taxon>
        <taxon>Rosaceae</taxon>
        <taxon>Amygdaloideae</taxon>
        <taxon>Amygdaleae</taxon>
        <taxon>Prunus</taxon>
    </lineage>
</organism>
<sequence>MVYWPDWSCSRRTASVSVGRVPSARYLMGMDRLIPRSRVEARLARASSRSQTLPISPLIMALMASLKSGSSSVMTGWPVATRALFPSTGWPF</sequence>